<dbReference type="Proteomes" id="UP001055167">
    <property type="component" value="Unassembled WGS sequence"/>
</dbReference>
<reference evidence="1" key="2">
    <citation type="submission" date="2021-08" db="EMBL/GenBank/DDBJ databases">
        <authorList>
            <person name="Tani A."/>
            <person name="Ola A."/>
            <person name="Ogura Y."/>
            <person name="Katsura K."/>
            <person name="Hayashi T."/>
        </authorList>
    </citation>
    <scope>NUCLEOTIDE SEQUENCE</scope>
    <source>
        <strain evidence="1">KCTC 52305</strain>
    </source>
</reference>
<dbReference type="EMBL" id="BPQH01000002">
    <property type="protein sequence ID" value="GJD48000.1"/>
    <property type="molecule type" value="Genomic_DNA"/>
</dbReference>
<name>A0ABQ4QRR1_9HYPH</name>
<keyword evidence="2" id="KW-1185">Reference proteome</keyword>
<evidence type="ECO:0008006" key="3">
    <source>
        <dbReference type="Google" id="ProtNLM"/>
    </source>
</evidence>
<evidence type="ECO:0000313" key="1">
    <source>
        <dbReference type="EMBL" id="GJD48000.1"/>
    </source>
</evidence>
<organism evidence="1 2">
    <name type="scientific">Methylobacterium crusticola</name>
    <dbReference type="NCBI Taxonomy" id="1697972"/>
    <lineage>
        <taxon>Bacteria</taxon>
        <taxon>Pseudomonadati</taxon>
        <taxon>Pseudomonadota</taxon>
        <taxon>Alphaproteobacteria</taxon>
        <taxon>Hyphomicrobiales</taxon>
        <taxon>Methylobacteriaceae</taxon>
        <taxon>Methylobacterium</taxon>
    </lineage>
</organism>
<dbReference type="RefSeq" id="WP_128560643.1">
    <property type="nucleotide sequence ID" value="NZ_BPQH01000002.1"/>
</dbReference>
<protein>
    <recommendedName>
        <fullName evidence="3">DUF2285 domain-containing protein</fullName>
    </recommendedName>
</protein>
<sequence length="80" mass="9184">MLNASSASTLNRTFGPDQPCYRAYLVDHDDRLVWAELINANDDRDAVRFALTMVENHAIELWDRGRFVIRLDAPARRPLA</sequence>
<proteinExistence type="predicted"/>
<reference evidence="1" key="1">
    <citation type="journal article" date="2021" name="Front. Microbiol.">
        <title>Comprehensive Comparative Genomics and Phenotyping of Methylobacterium Species.</title>
        <authorList>
            <person name="Alessa O."/>
            <person name="Ogura Y."/>
            <person name="Fujitani Y."/>
            <person name="Takami H."/>
            <person name="Hayashi T."/>
            <person name="Sahin N."/>
            <person name="Tani A."/>
        </authorList>
    </citation>
    <scope>NUCLEOTIDE SEQUENCE</scope>
    <source>
        <strain evidence="1">KCTC 52305</strain>
    </source>
</reference>
<accession>A0ABQ4QRR1</accession>
<gene>
    <name evidence="1" type="ORF">OPKNFCMD_0714</name>
</gene>
<evidence type="ECO:0000313" key="2">
    <source>
        <dbReference type="Proteomes" id="UP001055167"/>
    </source>
</evidence>
<comment type="caution">
    <text evidence="1">The sequence shown here is derived from an EMBL/GenBank/DDBJ whole genome shotgun (WGS) entry which is preliminary data.</text>
</comment>